<comment type="subcellular location">
    <subcellularLocation>
        <location evidence="2">Cytoplasm</location>
    </subcellularLocation>
    <subcellularLocation>
        <location evidence="1">Nucleus</location>
    </subcellularLocation>
</comment>
<reference evidence="6" key="2">
    <citation type="submission" date="2025-09" db="UniProtKB">
        <authorList>
            <consortium name="Ensembl"/>
        </authorList>
    </citation>
    <scope>IDENTIFICATION</scope>
</reference>
<dbReference type="Gene3D" id="3.30.70.2970">
    <property type="entry name" value="Protein of unknown function (DUF541), domain 2"/>
    <property type="match status" value="1"/>
</dbReference>
<dbReference type="CTD" id="134728"/>
<proteinExistence type="inferred from homology"/>
<evidence type="ECO:0000256" key="1">
    <source>
        <dbReference type="ARBA" id="ARBA00004123"/>
    </source>
</evidence>
<keyword evidence="7" id="KW-1185">Reference proteome</keyword>
<dbReference type="InterPro" id="IPR030312">
    <property type="entry name" value="IRAK1BP1"/>
</dbReference>
<evidence type="ECO:0000256" key="2">
    <source>
        <dbReference type="ARBA" id="ARBA00004496"/>
    </source>
</evidence>
<evidence type="ECO:0000256" key="5">
    <source>
        <dbReference type="ARBA" id="ARBA00023242"/>
    </source>
</evidence>
<dbReference type="RefSeq" id="XP_023662676.1">
    <property type="nucleotide sequence ID" value="XM_023806908.1"/>
</dbReference>
<dbReference type="PANTHER" id="PTHR18842">
    <property type="entry name" value="INTERLEUKIN-1 RECEPTOR-ASSOCIATED KINASE 1-BINDING PROTEIN 1"/>
    <property type="match status" value="1"/>
</dbReference>
<dbReference type="InterPro" id="IPR007497">
    <property type="entry name" value="SIMPL/DUF541"/>
</dbReference>
<dbReference type="AlphaFoldDB" id="A0A3B3QSD7"/>
<dbReference type="OrthoDB" id="6365554at2759"/>
<accession>A0A3B3QSD7</accession>
<dbReference type="GO" id="GO:0043123">
    <property type="term" value="P:positive regulation of canonical NF-kappaB signal transduction"/>
    <property type="evidence" value="ECO:0007669"/>
    <property type="project" value="InterPro"/>
</dbReference>
<dbReference type="GO" id="GO:0005737">
    <property type="term" value="C:cytoplasm"/>
    <property type="evidence" value="ECO:0007669"/>
    <property type="project" value="UniProtKB-SubCell"/>
</dbReference>
<dbReference type="GO" id="GO:0005634">
    <property type="term" value="C:nucleus"/>
    <property type="evidence" value="ECO:0007669"/>
    <property type="project" value="UniProtKB-SubCell"/>
</dbReference>
<dbReference type="GeneTree" id="ENSGT00390000012588"/>
<keyword evidence="5" id="KW-0539">Nucleus</keyword>
<evidence type="ECO:0000313" key="7">
    <source>
        <dbReference type="Proteomes" id="UP000261540"/>
    </source>
</evidence>
<dbReference type="KEGG" id="pki:111841281"/>
<evidence type="ECO:0000256" key="4">
    <source>
        <dbReference type="ARBA" id="ARBA00022490"/>
    </source>
</evidence>
<protein>
    <submittedName>
        <fullName evidence="6">Interleukin-1 receptor-associated kinase 1 binding protein 1</fullName>
    </submittedName>
</protein>
<evidence type="ECO:0000256" key="3">
    <source>
        <dbReference type="ARBA" id="ARBA00005509"/>
    </source>
</evidence>
<name>A0A3B3QSD7_9TELE</name>
<dbReference type="Ensembl" id="ENSPKIT00000032616.1">
    <property type="protein sequence ID" value="ENSPKIP00000008535.1"/>
    <property type="gene ID" value="ENSPKIG00000023989.1"/>
</dbReference>
<dbReference type="STRING" id="1676925.ENSPKIP00000008535"/>
<evidence type="ECO:0000313" key="6">
    <source>
        <dbReference type="Ensembl" id="ENSPKIP00000008535.1"/>
    </source>
</evidence>
<dbReference type="GeneID" id="111841281"/>
<organism evidence="6 7">
    <name type="scientific">Paramormyrops kingsleyae</name>
    <dbReference type="NCBI Taxonomy" id="1676925"/>
    <lineage>
        <taxon>Eukaryota</taxon>
        <taxon>Metazoa</taxon>
        <taxon>Chordata</taxon>
        <taxon>Craniata</taxon>
        <taxon>Vertebrata</taxon>
        <taxon>Euteleostomi</taxon>
        <taxon>Actinopterygii</taxon>
        <taxon>Neopterygii</taxon>
        <taxon>Teleostei</taxon>
        <taxon>Osteoglossocephala</taxon>
        <taxon>Osteoglossomorpha</taxon>
        <taxon>Osteoglossiformes</taxon>
        <taxon>Mormyridae</taxon>
        <taxon>Paramormyrops</taxon>
    </lineage>
</organism>
<sequence length="250" mass="27530">MAGSPSRVYAALVPARGDNLTNENDAGLGWSVKRPGPNCRSPGGEIQVTGSAEVTSPPDRAVLCISVSNAKGSVSDVTESVTRRLDYILQTLRQHDVKEEHTTVTKSIRREDDMYYMEAEVSAIFTDFGKMQAVSNTLVEKLDKTVSVYAPQFSHSTEHLAQLRRKACVAAVANAQQKAREACSLVGQVLGRPLLIREEESREWSGDGDEATPLPRASLQQWIRQATVSVAAQVSITFQIRPRERARKRH</sequence>
<keyword evidence="4" id="KW-0963">Cytoplasm</keyword>
<reference evidence="6" key="1">
    <citation type="submission" date="2025-08" db="UniProtKB">
        <authorList>
            <consortium name="Ensembl"/>
        </authorList>
    </citation>
    <scope>IDENTIFICATION</scope>
</reference>
<dbReference type="Pfam" id="PF04402">
    <property type="entry name" value="SIMPL"/>
    <property type="match status" value="1"/>
</dbReference>
<dbReference type="GO" id="GO:0006955">
    <property type="term" value="P:immune response"/>
    <property type="evidence" value="ECO:0007669"/>
    <property type="project" value="InterPro"/>
</dbReference>
<dbReference type="PANTHER" id="PTHR18842:SF2">
    <property type="entry name" value="INTERLEUKIN-1 RECEPTOR-ASSOCIATED KINASE 1-BINDING PROTEIN 1"/>
    <property type="match status" value="1"/>
</dbReference>
<dbReference type="Proteomes" id="UP000261540">
    <property type="component" value="Unplaced"/>
</dbReference>
<dbReference type="Gene3D" id="3.30.110.170">
    <property type="entry name" value="Protein of unknown function (DUF541), domain 1"/>
    <property type="match status" value="1"/>
</dbReference>
<comment type="similarity">
    <text evidence="3">Belongs to the IRAK1BP1 family.</text>
</comment>